<comment type="similarity">
    <text evidence="3 10 11">Belongs to the ATPase epsilon chain family.</text>
</comment>
<comment type="subunit">
    <text evidence="10 11">F-type ATPases have 2 components, CF(1) - the catalytic core - and CF(0) - the membrane proton channel. CF(1) has five subunits: alpha(3), beta(3), gamma(1), delta(1), epsilon(1). CF(0) has three main subunits: a, b and c.</text>
</comment>
<comment type="caution">
    <text evidence="13">The sequence shown here is derived from an EMBL/GenBank/DDBJ whole genome shotgun (WGS) entry which is preliminary data.</text>
</comment>
<dbReference type="NCBIfam" id="TIGR01216">
    <property type="entry name" value="ATP_synt_epsi"/>
    <property type="match status" value="1"/>
</dbReference>
<keyword evidence="8 10" id="KW-0139">CF(1)</keyword>
<dbReference type="InterPro" id="IPR020546">
    <property type="entry name" value="ATP_synth_F1_dsu/esu_N"/>
</dbReference>
<dbReference type="GO" id="GO:0005524">
    <property type="term" value="F:ATP binding"/>
    <property type="evidence" value="ECO:0007669"/>
    <property type="project" value="UniProtKB-UniRule"/>
</dbReference>
<dbReference type="PANTHER" id="PTHR13822:SF10">
    <property type="entry name" value="ATP SYNTHASE EPSILON CHAIN, CHLOROPLASTIC"/>
    <property type="match status" value="1"/>
</dbReference>
<evidence type="ECO:0000313" key="14">
    <source>
        <dbReference type="Proteomes" id="UP000216998"/>
    </source>
</evidence>
<comment type="function">
    <text evidence="1 10">Produces ATP from ADP in the presence of a proton gradient across the membrane.</text>
</comment>
<evidence type="ECO:0000256" key="6">
    <source>
        <dbReference type="ARBA" id="ARBA00023065"/>
    </source>
</evidence>
<dbReference type="Gene3D" id="2.60.15.10">
    <property type="entry name" value="F0F1 ATP synthase delta/epsilon subunit, N-terminal"/>
    <property type="match status" value="1"/>
</dbReference>
<dbReference type="GO" id="GO:0005886">
    <property type="term" value="C:plasma membrane"/>
    <property type="evidence" value="ECO:0007669"/>
    <property type="project" value="UniProtKB-SubCell"/>
</dbReference>
<dbReference type="GO" id="GO:0045259">
    <property type="term" value="C:proton-transporting ATP synthase complex"/>
    <property type="evidence" value="ECO:0007669"/>
    <property type="project" value="UniProtKB-KW"/>
</dbReference>
<keyword evidence="5 10" id="KW-0375">Hydrogen ion transport</keyword>
<reference evidence="13 14" key="1">
    <citation type="submission" date="2017-07" db="EMBL/GenBank/DDBJ databases">
        <title>Niveispirillum cyanobacteriorum sp. nov., isolated from cyanobacterial aggregates in a eutrophic lake.</title>
        <authorList>
            <person name="Cai H."/>
        </authorList>
    </citation>
    <scope>NUCLEOTIDE SEQUENCE [LARGE SCALE GENOMIC DNA]</scope>
    <source>
        <strain evidence="14">TH1-14</strain>
    </source>
</reference>
<dbReference type="InterPro" id="IPR001469">
    <property type="entry name" value="ATP_synth_F1_dsu/esu"/>
</dbReference>
<evidence type="ECO:0000256" key="10">
    <source>
        <dbReference type="HAMAP-Rule" id="MF_00530"/>
    </source>
</evidence>
<dbReference type="AlphaFoldDB" id="A0A255YVV0"/>
<protein>
    <recommendedName>
        <fullName evidence="10">ATP synthase epsilon chain</fullName>
    </recommendedName>
    <alternativeName>
        <fullName evidence="10">ATP synthase F1 sector epsilon subunit</fullName>
    </alternativeName>
    <alternativeName>
        <fullName evidence="10">F-ATPase epsilon subunit</fullName>
    </alternativeName>
</protein>
<dbReference type="GO" id="GO:0012505">
    <property type="term" value="C:endomembrane system"/>
    <property type="evidence" value="ECO:0007669"/>
    <property type="project" value="UniProtKB-SubCell"/>
</dbReference>
<keyword evidence="14" id="KW-1185">Reference proteome</keyword>
<name>A0A255YVV0_9PROT</name>
<evidence type="ECO:0000313" key="13">
    <source>
        <dbReference type="EMBL" id="OYQ33376.1"/>
    </source>
</evidence>
<dbReference type="RefSeq" id="WP_094456816.1">
    <property type="nucleotide sequence ID" value="NZ_NOXU01000030.1"/>
</dbReference>
<feature type="domain" description="ATP synthase F1 complex delta/epsilon subunit N-terminal" evidence="12">
    <location>
        <begin position="6"/>
        <end position="86"/>
    </location>
</feature>
<proteinExistence type="inferred from homology"/>
<evidence type="ECO:0000259" key="12">
    <source>
        <dbReference type="Pfam" id="PF02823"/>
    </source>
</evidence>
<dbReference type="OrthoDB" id="9799969at2"/>
<sequence>MADKVEFELVSPEKLLVSQPVHMVVVPGAEGFLGVLPGHAPMIVTVKPGIIDIYANDMATITQRIFVAGGFCEITGARVTILAEEASDLNAVRGLDRATLEKQLVDLTEDLADAKSEGERHTLEGKLAIVQAKLDAQAGTLH</sequence>
<keyword evidence="6 10" id="KW-0406">Ion transport</keyword>
<evidence type="ECO:0000256" key="5">
    <source>
        <dbReference type="ARBA" id="ARBA00022781"/>
    </source>
</evidence>
<keyword evidence="4 10" id="KW-0813">Transport</keyword>
<evidence type="ECO:0000256" key="7">
    <source>
        <dbReference type="ARBA" id="ARBA00023136"/>
    </source>
</evidence>
<evidence type="ECO:0000256" key="1">
    <source>
        <dbReference type="ARBA" id="ARBA00003543"/>
    </source>
</evidence>
<keyword evidence="7 10" id="KW-0472">Membrane</keyword>
<keyword evidence="9 10" id="KW-0066">ATP synthesis</keyword>
<evidence type="ECO:0000256" key="3">
    <source>
        <dbReference type="ARBA" id="ARBA00005712"/>
    </source>
</evidence>
<comment type="subcellular location">
    <subcellularLocation>
        <location evidence="10">Cell membrane</location>
        <topology evidence="10">Peripheral membrane protein</topology>
    </subcellularLocation>
    <subcellularLocation>
        <location evidence="2">Endomembrane system</location>
        <topology evidence="2">Peripheral membrane protein</topology>
    </subcellularLocation>
</comment>
<dbReference type="InterPro" id="IPR036771">
    <property type="entry name" value="ATPsynth_dsu/esu_N"/>
</dbReference>
<dbReference type="Proteomes" id="UP000216998">
    <property type="component" value="Unassembled WGS sequence"/>
</dbReference>
<dbReference type="CDD" id="cd12152">
    <property type="entry name" value="F1-ATPase_delta"/>
    <property type="match status" value="1"/>
</dbReference>
<organism evidence="13 14">
    <name type="scientific">Niveispirillum lacus</name>
    <dbReference type="NCBI Taxonomy" id="1981099"/>
    <lineage>
        <taxon>Bacteria</taxon>
        <taxon>Pseudomonadati</taxon>
        <taxon>Pseudomonadota</taxon>
        <taxon>Alphaproteobacteria</taxon>
        <taxon>Rhodospirillales</taxon>
        <taxon>Azospirillaceae</taxon>
        <taxon>Niveispirillum</taxon>
    </lineage>
</organism>
<evidence type="ECO:0000256" key="11">
    <source>
        <dbReference type="RuleBase" id="RU003656"/>
    </source>
</evidence>
<dbReference type="SUPFAM" id="SSF51344">
    <property type="entry name" value="Epsilon subunit of F1F0-ATP synthase N-terminal domain"/>
    <property type="match status" value="1"/>
</dbReference>
<evidence type="ECO:0000256" key="9">
    <source>
        <dbReference type="ARBA" id="ARBA00023310"/>
    </source>
</evidence>
<dbReference type="GO" id="GO:0046933">
    <property type="term" value="F:proton-transporting ATP synthase activity, rotational mechanism"/>
    <property type="evidence" value="ECO:0007669"/>
    <property type="project" value="UniProtKB-UniRule"/>
</dbReference>
<evidence type="ECO:0000256" key="8">
    <source>
        <dbReference type="ARBA" id="ARBA00023196"/>
    </source>
</evidence>
<keyword evidence="10" id="KW-1003">Cell membrane</keyword>
<dbReference type="EMBL" id="NOXU01000030">
    <property type="protein sequence ID" value="OYQ33376.1"/>
    <property type="molecule type" value="Genomic_DNA"/>
</dbReference>
<gene>
    <name evidence="10 13" type="primary">atpC</name>
    <name evidence="13" type="ORF">CHU95_13185</name>
</gene>
<accession>A0A255YVV0</accession>
<dbReference type="Pfam" id="PF02823">
    <property type="entry name" value="ATP-synt_DE_N"/>
    <property type="match status" value="1"/>
</dbReference>
<evidence type="ECO:0000256" key="4">
    <source>
        <dbReference type="ARBA" id="ARBA00022448"/>
    </source>
</evidence>
<evidence type="ECO:0000256" key="2">
    <source>
        <dbReference type="ARBA" id="ARBA00004184"/>
    </source>
</evidence>
<dbReference type="PANTHER" id="PTHR13822">
    <property type="entry name" value="ATP SYNTHASE DELTA/EPSILON CHAIN"/>
    <property type="match status" value="1"/>
</dbReference>
<dbReference type="HAMAP" id="MF_00530">
    <property type="entry name" value="ATP_synth_epsil_bac"/>
    <property type="match status" value="1"/>
</dbReference>